<dbReference type="InterPro" id="IPR011856">
    <property type="entry name" value="tRNA_endonuc-like_dom_sf"/>
</dbReference>
<dbReference type="EMBL" id="MT142255">
    <property type="protein sequence ID" value="QJA76961.1"/>
    <property type="molecule type" value="Genomic_DNA"/>
</dbReference>
<gene>
    <name evidence="1" type="ORF">MM415A01388_0005</name>
</gene>
<protein>
    <recommendedName>
        <fullName evidence="2">VRR-NUC domain-containing protein</fullName>
    </recommendedName>
</protein>
<evidence type="ECO:0000313" key="1">
    <source>
        <dbReference type="EMBL" id="QJA76961.1"/>
    </source>
</evidence>
<dbReference type="GO" id="GO:0003676">
    <property type="term" value="F:nucleic acid binding"/>
    <property type="evidence" value="ECO:0007669"/>
    <property type="project" value="InterPro"/>
</dbReference>
<dbReference type="AlphaFoldDB" id="A0A6M3K5H3"/>
<evidence type="ECO:0008006" key="2">
    <source>
        <dbReference type="Google" id="ProtNLM"/>
    </source>
</evidence>
<accession>A0A6M3K5H3</accession>
<organism evidence="1">
    <name type="scientific">viral metagenome</name>
    <dbReference type="NCBI Taxonomy" id="1070528"/>
    <lineage>
        <taxon>unclassified sequences</taxon>
        <taxon>metagenomes</taxon>
        <taxon>organismal metagenomes</taxon>
    </lineage>
</organism>
<sequence length="115" mass="13037">MKKMICPKESSLKGDILKHFKGHPHVLIVPKHQDRFSNTTGVSDLLLCVCGCFVAIELKRDETKEATPKQKWFLSQVLRAGGYPAVCRSVEEVERIVNNIMHGLLKFPYEEVSNV</sequence>
<proteinExistence type="predicted"/>
<dbReference type="Gene3D" id="3.40.1350.10">
    <property type="match status" value="1"/>
</dbReference>
<reference evidence="1" key="1">
    <citation type="submission" date="2020-03" db="EMBL/GenBank/DDBJ databases">
        <title>The deep terrestrial virosphere.</title>
        <authorList>
            <person name="Holmfeldt K."/>
            <person name="Nilsson E."/>
            <person name="Simone D."/>
            <person name="Lopez-Fernandez M."/>
            <person name="Wu X."/>
            <person name="de Brujin I."/>
            <person name="Lundin D."/>
            <person name="Andersson A."/>
            <person name="Bertilsson S."/>
            <person name="Dopson M."/>
        </authorList>
    </citation>
    <scope>NUCLEOTIDE SEQUENCE</scope>
    <source>
        <strain evidence="1">MM415A01388</strain>
    </source>
</reference>
<name>A0A6M3K5H3_9ZZZZ</name>